<feature type="binding site" evidence="3">
    <location>
        <begin position="49"/>
        <end position="56"/>
    </location>
    <ligand>
        <name>ATP</name>
        <dbReference type="ChEBI" id="CHEBI:30616"/>
    </ligand>
</feature>
<gene>
    <name evidence="5" type="ORF">C1I95_27880</name>
</gene>
<evidence type="ECO:0000256" key="3">
    <source>
        <dbReference type="PROSITE-ProRule" id="PRU00289"/>
    </source>
</evidence>
<dbReference type="GO" id="GO:0005524">
    <property type="term" value="F:ATP binding"/>
    <property type="evidence" value="ECO:0007669"/>
    <property type="project" value="UniProtKB-UniRule"/>
</dbReference>
<dbReference type="GO" id="GO:0051301">
    <property type="term" value="P:cell division"/>
    <property type="evidence" value="ECO:0007669"/>
    <property type="project" value="UniProtKB-KW"/>
</dbReference>
<evidence type="ECO:0000313" key="6">
    <source>
        <dbReference type="Proteomes" id="UP000248924"/>
    </source>
</evidence>
<feature type="domain" description="FtsK" evidence="4">
    <location>
        <begin position="33"/>
        <end position="211"/>
    </location>
</feature>
<dbReference type="GO" id="GO:0003677">
    <property type="term" value="F:DNA binding"/>
    <property type="evidence" value="ECO:0007669"/>
    <property type="project" value="InterPro"/>
</dbReference>
<evidence type="ECO:0000256" key="2">
    <source>
        <dbReference type="ARBA" id="ARBA00022840"/>
    </source>
</evidence>
<dbReference type="OrthoDB" id="3315716at2"/>
<evidence type="ECO:0000259" key="4">
    <source>
        <dbReference type="PROSITE" id="PS50901"/>
    </source>
</evidence>
<keyword evidence="5" id="KW-0131">Cell cycle</keyword>
<dbReference type="Gene3D" id="3.40.50.300">
    <property type="entry name" value="P-loop containing nucleotide triphosphate hydrolases"/>
    <property type="match status" value="1"/>
</dbReference>
<evidence type="ECO:0000256" key="1">
    <source>
        <dbReference type="ARBA" id="ARBA00022741"/>
    </source>
</evidence>
<evidence type="ECO:0000313" key="5">
    <source>
        <dbReference type="EMBL" id="PZG10638.1"/>
    </source>
</evidence>
<proteinExistence type="predicted"/>
<dbReference type="PROSITE" id="PS50901">
    <property type="entry name" value="FTSK"/>
    <property type="match status" value="1"/>
</dbReference>
<dbReference type="PANTHER" id="PTHR22683">
    <property type="entry name" value="SPORULATION PROTEIN RELATED"/>
    <property type="match status" value="1"/>
</dbReference>
<keyword evidence="6" id="KW-1185">Reference proteome</keyword>
<dbReference type="PANTHER" id="PTHR22683:SF41">
    <property type="entry name" value="DNA TRANSLOCASE FTSK"/>
    <property type="match status" value="1"/>
</dbReference>
<keyword evidence="1 3" id="KW-0547">Nucleotide-binding</keyword>
<dbReference type="AlphaFoldDB" id="A0A2W2EF24"/>
<dbReference type="EMBL" id="POTY01000245">
    <property type="protein sequence ID" value="PZG10638.1"/>
    <property type="molecule type" value="Genomic_DNA"/>
</dbReference>
<dbReference type="Pfam" id="PF01580">
    <property type="entry name" value="FtsK_SpoIIIE"/>
    <property type="match status" value="1"/>
</dbReference>
<sequence>MATATASPSSAGVPVGPGLSMFDPIFIGIDEFGQPVYITLAYRNLLAGGEPGGGKSGLLNCIAAHAALSVDSRLVLLDGKLVELGQWEDSADAFIGPDITAALDVLRRLQVVMNNRYAWLRAHNRRKVTALDGLSVITVLVDEIAFYSATVGSKQEEFVALLRDLVARGRAAGIPVVAATQRPSFDIIPTSLRDLFGYRAAFRCTTPNSSNIVLGHGWAEQGYSATDIAPTNQGAAYLIAEGGIPRRIKVAYLSDSQIAGIADYAAWIRRPGTITTPPSSPADWGMAA</sequence>
<organism evidence="5 6">
    <name type="scientific">Micromonospora craterilacus</name>
    <dbReference type="NCBI Taxonomy" id="1655439"/>
    <lineage>
        <taxon>Bacteria</taxon>
        <taxon>Bacillati</taxon>
        <taxon>Actinomycetota</taxon>
        <taxon>Actinomycetes</taxon>
        <taxon>Micromonosporales</taxon>
        <taxon>Micromonosporaceae</taxon>
        <taxon>Micromonospora</taxon>
    </lineage>
</organism>
<keyword evidence="5" id="KW-0132">Cell division</keyword>
<accession>A0A2W2EF24</accession>
<comment type="caution">
    <text evidence="5">The sequence shown here is derived from an EMBL/GenBank/DDBJ whole genome shotgun (WGS) entry which is preliminary data.</text>
</comment>
<dbReference type="RefSeq" id="WP_111218188.1">
    <property type="nucleotide sequence ID" value="NZ_POTY01000245.1"/>
</dbReference>
<dbReference type="Proteomes" id="UP000248924">
    <property type="component" value="Unassembled WGS sequence"/>
</dbReference>
<name>A0A2W2EF24_9ACTN</name>
<reference evidence="5 6" key="1">
    <citation type="submission" date="2018-01" db="EMBL/GenBank/DDBJ databases">
        <title>Draft genome sequence of Jishengella sp. NA12.</title>
        <authorList>
            <person name="Sahin N."/>
            <person name="Ay H."/>
            <person name="Saygin H."/>
        </authorList>
    </citation>
    <scope>NUCLEOTIDE SEQUENCE [LARGE SCALE GENOMIC DNA]</scope>
    <source>
        <strain evidence="5 6">NA12</strain>
    </source>
</reference>
<protein>
    <submittedName>
        <fullName evidence="5">Cell division protein FtsK</fullName>
    </submittedName>
</protein>
<dbReference type="InterPro" id="IPR027417">
    <property type="entry name" value="P-loop_NTPase"/>
</dbReference>
<dbReference type="InterPro" id="IPR002543">
    <property type="entry name" value="FtsK_dom"/>
</dbReference>
<dbReference type="SUPFAM" id="SSF52540">
    <property type="entry name" value="P-loop containing nucleoside triphosphate hydrolases"/>
    <property type="match status" value="1"/>
</dbReference>
<dbReference type="InterPro" id="IPR050206">
    <property type="entry name" value="FtsK/SpoIIIE/SftA"/>
</dbReference>
<keyword evidence="2 3" id="KW-0067">ATP-binding</keyword>